<sequence>MNRRVVVPALFLCAAPWLSGCQATDAVVDYFGPHADPALASLAQAASADAEALKELDVDAASLRAQQAEELYAEIDRLCGRNEEGEAPRSCEVDHDVEPREAADVSAVLGDASAATEEQLDHVAPESRALVVAQAIALEARNGKEPGDAPELTTAEQDQAAELLEWEYQQVYALDFARSYAAPDLEETIDERLTVHEHRVLELQTALEKLGAVPQPAAAYDSPDGALPHDGDSARDFIDIIAHNDTLKWTDAATRAAATAESDSKAEATSAWRRWLIAVAAQSHRFHTA</sequence>
<dbReference type="RefSeq" id="WP_039675879.1">
    <property type="nucleotide sequence ID" value="NZ_CP065689.1"/>
</dbReference>
<dbReference type="InterPro" id="IPR012347">
    <property type="entry name" value="Ferritin-like"/>
</dbReference>
<dbReference type="SUPFAM" id="SSF47240">
    <property type="entry name" value="Ferritin-like"/>
    <property type="match status" value="1"/>
</dbReference>
<dbReference type="AlphaFoldDB" id="A0A2X4R8Q3"/>
<reference evidence="2 5" key="2">
    <citation type="submission" date="2020-12" db="EMBL/GenBank/DDBJ databases">
        <title>FDA dAtabase for Regulatory Grade micrObial Sequences (FDA-ARGOS): Supporting development and validation of Infectious Disease Dx tests.</title>
        <authorList>
            <person name="Sproer C."/>
            <person name="Gronow S."/>
            <person name="Severitt S."/>
            <person name="Schroder I."/>
            <person name="Tallon L."/>
            <person name="Sadzewicz L."/>
            <person name="Zhao X."/>
            <person name="Boylan J."/>
            <person name="Ott S."/>
            <person name="Bowen H."/>
            <person name="Vavikolanu K."/>
            <person name="Mehta A."/>
            <person name="Aluvathingal J."/>
            <person name="Nadendla S."/>
            <person name="Lowell S."/>
            <person name="Myers T."/>
            <person name="Yan Y."/>
            <person name="Sichtig H."/>
        </authorList>
    </citation>
    <scope>NUCLEOTIDE SEQUENCE [LARGE SCALE GENOMIC DNA]</scope>
    <source>
        <strain evidence="2 5">FDAARGOS_894</strain>
    </source>
</reference>
<name>A0A2X4R8Q3_9CORY</name>
<proteinExistence type="predicted"/>
<organism evidence="3 4">
    <name type="scientific">Corynebacterium minutissimum</name>
    <dbReference type="NCBI Taxonomy" id="38301"/>
    <lineage>
        <taxon>Bacteria</taxon>
        <taxon>Bacillati</taxon>
        <taxon>Actinomycetota</taxon>
        <taxon>Actinomycetes</taxon>
        <taxon>Mycobacteriales</taxon>
        <taxon>Corynebacteriaceae</taxon>
        <taxon>Corynebacterium</taxon>
    </lineage>
</organism>
<accession>A0A2X4R8Q3</accession>
<evidence type="ECO:0000313" key="5">
    <source>
        <dbReference type="Proteomes" id="UP000594905"/>
    </source>
</evidence>
<evidence type="ECO:0000256" key="1">
    <source>
        <dbReference type="SAM" id="SignalP"/>
    </source>
</evidence>
<keyword evidence="1" id="KW-0732">Signal</keyword>
<protein>
    <submittedName>
        <fullName evidence="3">Putative secreted protein</fullName>
    </submittedName>
</protein>
<feature type="chain" id="PRO_5016435713" evidence="1">
    <location>
        <begin position="24"/>
        <end position="289"/>
    </location>
</feature>
<gene>
    <name evidence="2" type="ORF">I6G51_09705</name>
    <name evidence="3" type="ORF">NCTC10288_00946</name>
</gene>
<evidence type="ECO:0000313" key="3">
    <source>
        <dbReference type="EMBL" id="SQH99657.1"/>
    </source>
</evidence>
<evidence type="ECO:0000313" key="2">
    <source>
        <dbReference type="EMBL" id="QPS59166.1"/>
    </source>
</evidence>
<keyword evidence="5" id="KW-1185">Reference proteome</keyword>
<dbReference type="STRING" id="38301.NX84_08660"/>
<feature type="signal peptide" evidence="1">
    <location>
        <begin position="1"/>
        <end position="23"/>
    </location>
</feature>
<reference evidence="3 4" key="1">
    <citation type="submission" date="2018-06" db="EMBL/GenBank/DDBJ databases">
        <authorList>
            <consortium name="Pathogen Informatics"/>
            <person name="Doyle S."/>
        </authorList>
    </citation>
    <scope>NUCLEOTIDE SEQUENCE [LARGE SCALE GENOMIC DNA]</scope>
    <source>
        <strain evidence="3 4">NCTC10288</strain>
    </source>
</reference>
<dbReference type="GeneID" id="70782863"/>
<dbReference type="Gene3D" id="1.20.1260.10">
    <property type="match status" value="1"/>
</dbReference>
<dbReference type="EMBL" id="LS483460">
    <property type="protein sequence ID" value="SQH99657.1"/>
    <property type="molecule type" value="Genomic_DNA"/>
</dbReference>
<dbReference type="EMBL" id="CP065689">
    <property type="protein sequence ID" value="QPS59166.1"/>
    <property type="molecule type" value="Genomic_DNA"/>
</dbReference>
<dbReference type="Proteomes" id="UP000249264">
    <property type="component" value="Chromosome 1"/>
</dbReference>
<dbReference type="InterPro" id="IPR009078">
    <property type="entry name" value="Ferritin-like_SF"/>
</dbReference>
<dbReference type="KEGG" id="cmin:NCTC10288_00946"/>
<dbReference type="OrthoDB" id="4422420at2"/>
<dbReference type="PROSITE" id="PS51257">
    <property type="entry name" value="PROKAR_LIPOPROTEIN"/>
    <property type="match status" value="1"/>
</dbReference>
<dbReference type="Proteomes" id="UP000594905">
    <property type="component" value="Chromosome"/>
</dbReference>
<evidence type="ECO:0000313" key="4">
    <source>
        <dbReference type="Proteomes" id="UP000249264"/>
    </source>
</evidence>